<accession>A0A9W8MKN2</accession>
<dbReference type="OrthoDB" id="5570013at2759"/>
<protein>
    <submittedName>
        <fullName evidence="1">Uncharacterized protein</fullName>
    </submittedName>
</protein>
<dbReference type="AlphaFoldDB" id="A0A9W8MKN2"/>
<organism evidence="1 2">
    <name type="scientific">Candolleomyces eurysporus</name>
    <dbReference type="NCBI Taxonomy" id="2828524"/>
    <lineage>
        <taxon>Eukaryota</taxon>
        <taxon>Fungi</taxon>
        <taxon>Dikarya</taxon>
        <taxon>Basidiomycota</taxon>
        <taxon>Agaricomycotina</taxon>
        <taxon>Agaricomycetes</taxon>
        <taxon>Agaricomycetidae</taxon>
        <taxon>Agaricales</taxon>
        <taxon>Agaricineae</taxon>
        <taxon>Psathyrellaceae</taxon>
        <taxon>Candolleomyces</taxon>
    </lineage>
</organism>
<dbReference type="EMBL" id="JANBPK010000770">
    <property type="protein sequence ID" value="KAJ2932543.1"/>
    <property type="molecule type" value="Genomic_DNA"/>
</dbReference>
<name>A0A9W8MKN2_9AGAR</name>
<dbReference type="Proteomes" id="UP001140091">
    <property type="component" value="Unassembled WGS sequence"/>
</dbReference>
<gene>
    <name evidence="1" type="ORF">H1R20_g4567</name>
</gene>
<comment type="caution">
    <text evidence="1">The sequence shown here is derived from an EMBL/GenBank/DDBJ whole genome shotgun (WGS) entry which is preliminary data.</text>
</comment>
<proteinExistence type="predicted"/>
<reference evidence="1" key="1">
    <citation type="submission" date="2022-06" db="EMBL/GenBank/DDBJ databases">
        <title>Genome Sequence of Candolleomyces eurysporus.</title>
        <authorList>
            <person name="Buettner E."/>
        </authorList>
    </citation>
    <scope>NUCLEOTIDE SEQUENCE</scope>
    <source>
        <strain evidence="1">VTCC 930004</strain>
    </source>
</reference>
<feature type="non-terminal residue" evidence="1">
    <location>
        <position position="1"/>
    </location>
</feature>
<keyword evidence="2" id="KW-1185">Reference proteome</keyword>
<evidence type="ECO:0000313" key="1">
    <source>
        <dbReference type="EMBL" id="KAJ2932543.1"/>
    </source>
</evidence>
<sequence>MPHFKHTFGNLSRVHFDKMKVSTRKRPISAEFLSADDATFHTSNAPIKGTYNVSSGVSLTTSKSFIDVEMQLHRREPTPADGRLPKLWTTSTLRTSRGSIRATYDLHTTTPVKEYSRYSIEAETTLGKIDIDFADAPPVHVLSLHAATTFRRARVFVPPQFEGSFTMRSLYPFRKVVDDRENYDIDPLGRNRSRTLSENYEDPFVRKGAVVWGSADVIQGEIDLKSTLGSTAIVI</sequence>
<evidence type="ECO:0000313" key="2">
    <source>
        <dbReference type="Proteomes" id="UP001140091"/>
    </source>
</evidence>